<dbReference type="OrthoDB" id="45991at2759"/>
<dbReference type="SUPFAM" id="SSF49899">
    <property type="entry name" value="Concanavalin A-like lectins/glucanases"/>
    <property type="match status" value="1"/>
</dbReference>
<dbReference type="AlphaFoldDB" id="A0A1J4K2W9"/>
<dbReference type="Proteomes" id="UP000179807">
    <property type="component" value="Unassembled WGS sequence"/>
</dbReference>
<dbReference type="RefSeq" id="XP_068357220.1">
    <property type="nucleotide sequence ID" value="XM_068506187.1"/>
</dbReference>
<dbReference type="Gene3D" id="2.60.120.200">
    <property type="match status" value="1"/>
</dbReference>
<gene>
    <name evidence="3" type="primary">bglA</name>
    <name evidence="3" type="ORF">TRFO_28443</name>
</gene>
<dbReference type="GO" id="GO:0004553">
    <property type="term" value="F:hydrolase activity, hydrolyzing O-glycosyl compounds"/>
    <property type="evidence" value="ECO:0007669"/>
    <property type="project" value="InterPro"/>
</dbReference>
<comment type="similarity">
    <text evidence="1">Belongs to the glycosyl hydrolase 16 family.</text>
</comment>
<reference evidence="3" key="1">
    <citation type="submission" date="2016-10" db="EMBL/GenBank/DDBJ databases">
        <authorList>
            <person name="Benchimol M."/>
            <person name="Almeida L.G."/>
            <person name="Vasconcelos A.T."/>
            <person name="Perreira-Neves A."/>
            <person name="Rosa I.A."/>
            <person name="Tasca T."/>
            <person name="Bogo M.R."/>
            <person name="de Souza W."/>
        </authorList>
    </citation>
    <scope>NUCLEOTIDE SEQUENCE [LARGE SCALE GENOMIC DNA]</scope>
    <source>
        <strain evidence="3">K</strain>
    </source>
</reference>
<name>A0A1J4K2W9_9EUKA</name>
<feature type="domain" description="GH16" evidence="2">
    <location>
        <begin position="6"/>
        <end position="257"/>
    </location>
</feature>
<dbReference type="CDD" id="cd08023">
    <property type="entry name" value="GH16_laminarinase_like"/>
    <property type="match status" value="1"/>
</dbReference>
<comment type="caution">
    <text evidence="3">The sequence shown here is derived from an EMBL/GenBank/DDBJ whole genome shotgun (WGS) entry which is preliminary data.</text>
</comment>
<evidence type="ECO:0000256" key="1">
    <source>
        <dbReference type="ARBA" id="ARBA00006865"/>
    </source>
</evidence>
<dbReference type="PANTHER" id="PTHR10963:SF55">
    <property type="entry name" value="GLYCOSIDE HYDROLASE FAMILY 16 PROTEIN"/>
    <property type="match status" value="1"/>
</dbReference>
<dbReference type="PROSITE" id="PS51762">
    <property type="entry name" value="GH16_2"/>
    <property type="match status" value="1"/>
</dbReference>
<organism evidence="3 4">
    <name type="scientific">Tritrichomonas foetus</name>
    <dbReference type="NCBI Taxonomy" id="1144522"/>
    <lineage>
        <taxon>Eukaryota</taxon>
        <taxon>Metamonada</taxon>
        <taxon>Parabasalia</taxon>
        <taxon>Tritrichomonadida</taxon>
        <taxon>Tritrichomonadidae</taxon>
        <taxon>Tritrichomonas</taxon>
    </lineage>
</organism>
<protein>
    <submittedName>
        <fullName evidence="3">Beta-glucanase</fullName>
    </submittedName>
</protein>
<proteinExistence type="inferred from homology"/>
<dbReference type="InterPro" id="IPR050546">
    <property type="entry name" value="Glycosyl_Hydrlase_16"/>
</dbReference>
<dbReference type="InterPro" id="IPR013320">
    <property type="entry name" value="ConA-like_dom_sf"/>
</dbReference>
<keyword evidence="4" id="KW-1185">Reference proteome</keyword>
<dbReference type="EMBL" id="MLAK01000805">
    <property type="protein sequence ID" value="OHT04084.1"/>
    <property type="molecule type" value="Genomic_DNA"/>
</dbReference>
<evidence type="ECO:0000259" key="2">
    <source>
        <dbReference type="PROSITE" id="PS51762"/>
    </source>
</evidence>
<dbReference type="InterPro" id="IPR000757">
    <property type="entry name" value="Beta-glucanase-like"/>
</dbReference>
<dbReference type="PANTHER" id="PTHR10963">
    <property type="entry name" value="GLYCOSYL HYDROLASE-RELATED"/>
    <property type="match status" value="1"/>
</dbReference>
<sequence length="274" mass="32434">MLYLFLIFTHSDPNWTLAWSDEFDYNGLPDSRYWNYEVGYVRNNEKQYYMKADPRNSRVENGYLIVEAHHDEDHEINNTKYDYSSASLFTKGKVNFLYGKFESYLRVPPGKGTWPALWMVGIVTPVWPQKGEIDIMEYVGKDPKKLHTTLHMPGDHYPPEYSITNSLSQDNTTDTFHNMTLVWSSQRLTMYIDNYESLHYDRPSTATSDNFPFDWPYYLICNLAIGGSWGGDIDESIFDHNVRYYVDYIRYYIDMNDPNQEKSWEILNNSINKR</sequence>
<dbReference type="Pfam" id="PF00722">
    <property type="entry name" value="Glyco_hydro_16"/>
    <property type="match status" value="1"/>
</dbReference>
<evidence type="ECO:0000313" key="3">
    <source>
        <dbReference type="EMBL" id="OHT04084.1"/>
    </source>
</evidence>
<dbReference type="VEuPathDB" id="TrichDB:TRFO_28443"/>
<accession>A0A1J4K2W9</accession>
<evidence type="ECO:0000313" key="4">
    <source>
        <dbReference type="Proteomes" id="UP000179807"/>
    </source>
</evidence>
<dbReference type="GO" id="GO:0005975">
    <property type="term" value="P:carbohydrate metabolic process"/>
    <property type="evidence" value="ECO:0007669"/>
    <property type="project" value="InterPro"/>
</dbReference>
<dbReference type="GeneID" id="94840891"/>